<reference evidence="1" key="1">
    <citation type="submission" date="2023-04" db="EMBL/GenBank/DDBJ databases">
        <title>Chromosome-level genome of Chaenocephalus aceratus.</title>
        <authorList>
            <person name="Park H."/>
        </authorList>
    </citation>
    <scope>NUCLEOTIDE SEQUENCE</scope>
    <source>
        <strain evidence="1">DE</strain>
        <tissue evidence="1">Muscle</tissue>
    </source>
</reference>
<dbReference type="Proteomes" id="UP001228049">
    <property type="component" value="Unassembled WGS sequence"/>
</dbReference>
<comment type="caution">
    <text evidence="1">The sequence shown here is derived from an EMBL/GenBank/DDBJ whole genome shotgun (WGS) entry which is preliminary data.</text>
</comment>
<evidence type="ECO:0000313" key="1">
    <source>
        <dbReference type="EMBL" id="KAK1900046.1"/>
    </source>
</evidence>
<dbReference type="EMBL" id="JASDAP010000007">
    <property type="protein sequence ID" value="KAK1900046.1"/>
    <property type="molecule type" value="Genomic_DNA"/>
</dbReference>
<protein>
    <submittedName>
        <fullName evidence="1">Hypermethylated in cancer 1 protein</fullName>
    </submittedName>
</protein>
<keyword evidence="2" id="KW-1185">Reference proteome</keyword>
<name>A0AAD9CFW5_DISEL</name>
<sequence length="75" mass="8260">MIIKGDLDRMAEDIGHAGGGLKTMLDAMDVPSHARDLLLQLNSQRTKGFLAMLSLWCRTPSSELTRTFWLPAAST</sequence>
<organism evidence="1 2">
    <name type="scientific">Dissostichus eleginoides</name>
    <name type="common">Patagonian toothfish</name>
    <name type="synonym">Dissostichus amissus</name>
    <dbReference type="NCBI Taxonomy" id="100907"/>
    <lineage>
        <taxon>Eukaryota</taxon>
        <taxon>Metazoa</taxon>
        <taxon>Chordata</taxon>
        <taxon>Craniata</taxon>
        <taxon>Vertebrata</taxon>
        <taxon>Euteleostomi</taxon>
        <taxon>Actinopterygii</taxon>
        <taxon>Neopterygii</taxon>
        <taxon>Teleostei</taxon>
        <taxon>Neoteleostei</taxon>
        <taxon>Acanthomorphata</taxon>
        <taxon>Eupercaria</taxon>
        <taxon>Perciformes</taxon>
        <taxon>Notothenioidei</taxon>
        <taxon>Nototheniidae</taxon>
        <taxon>Dissostichus</taxon>
    </lineage>
</organism>
<dbReference type="AlphaFoldDB" id="A0AAD9CFW5"/>
<gene>
    <name evidence="1" type="ORF">KUDE01_000833</name>
</gene>
<proteinExistence type="predicted"/>
<evidence type="ECO:0000313" key="2">
    <source>
        <dbReference type="Proteomes" id="UP001228049"/>
    </source>
</evidence>
<accession>A0AAD9CFW5</accession>